<accession>A0A833QV97</accession>
<dbReference type="PANTHER" id="PTHR45631">
    <property type="entry name" value="OS07G0107800 PROTEIN-RELATED"/>
    <property type="match status" value="1"/>
</dbReference>
<dbReference type="GO" id="GO:0004672">
    <property type="term" value="F:protein kinase activity"/>
    <property type="evidence" value="ECO:0007669"/>
    <property type="project" value="InterPro"/>
</dbReference>
<keyword evidence="3" id="KW-1185">Reference proteome</keyword>
<dbReference type="OrthoDB" id="683166at2759"/>
<dbReference type="PANTHER" id="PTHR45631:SF202">
    <property type="entry name" value="SENESCENCE-INDUCED RECEPTOR-LIKE SERINE_THREONINE-PROTEIN KINASE"/>
    <property type="match status" value="1"/>
</dbReference>
<organism evidence="2 3">
    <name type="scientific">Carex littledalei</name>
    <dbReference type="NCBI Taxonomy" id="544730"/>
    <lineage>
        <taxon>Eukaryota</taxon>
        <taxon>Viridiplantae</taxon>
        <taxon>Streptophyta</taxon>
        <taxon>Embryophyta</taxon>
        <taxon>Tracheophyta</taxon>
        <taxon>Spermatophyta</taxon>
        <taxon>Magnoliopsida</taxon>
        <taxon>Liliopsida</taxon>
        <taxon>Poales</taxon>
        <taxon>Cyperaceae</taxon>
        <taxon>Cyperoideae</taxon>
        <taxon>Cariceae</taxon>
        <taxon>Carex</taxon>
        <taxon>Carex subgen. Euthyceras</taxon>
    </lineage>
</organism>
<dbReference type="SUPFAM" id="SSF56112">
    <property type="entry name" value="Protein kinase-like (PK-like)"/>
    <property type="match status" value="1"/>
</dbReference>
<evidence type="ECO:0000259" key="1">
    <source>
        <dbReference type="PROSITE" id="PS50011"/>
    </source>
</evidence>
<dbReference type="InterPro" id="IPR011009">
    <property type="entry name" value="Kinase-like_dom_sf"/>
</dbReference>
<protein>
    <recommendedName>
        <fullName evidence="1">Protein kinase domain-containing protein</fullName>
    </recommendedName>
</protein>
<feature type="domain" description="Protein kinase" evidence="1">
    <location>
        <begin position="1"/>
        <end position="150"/>
    </location>
</feature>
<dbReference type="Gene3D" id="1.10.510.10">
    <property type="entry name" value="Transferase(Phosphotransferase) domain 1"/>
    <property type="match status" value="1"/>
</dbReference>
<gene>
    <name evidence="2" type="ORF">FCM35_KLT07047</name>
</gene>
<dbReference type="InterPro" id="IPR000719">
    <property type="entry name" value="Prot_kinase_dom"/>
</dbReference>
<dbReference type="Proteomes" id="UP000623129">
    <property type="component" value="Unassembled WGS sequence"/>
</dbReference>
<comment type="caution">
    <text evidence="2">The sequence shown here is derived from an EMBL/GenBank/DDBJ whole genome shotgun (WGS) entry which is preliminary data.</text>
</comment>
<reference evidence="2" key="1">
    <citation type="submission" date="2020-01" db="EMBL/GenBank/DDBJ databases">
        <title>Genome sequence of Kobresia littledalei, the first chromosome-level genome in the family Cyperaceae.</title>
        <authorList>
            <person name="Qu G."/>
        </authorList>
    </citation>
    <scope>NUCLEOTIDE SEQUENCE</scope>
    <source>
        <strain evidence="2">C.B.Clarke</strain>
        <tissue evidence="2">Leaf</tissue>
    </source>
</reference>
<evidence type="ECO:0000313" key="3">
    <source>
        <dbReference type="Proteomes" id="UP000623129"/>
    </source>
</evidence>
<dbReference type="PROSITE" id="PS50011">
    <property type="entry name" value="PROTEIN_KINASE_DOM"/>
    <property type="match status" value="1"/>
</dbReference>
<dbReference type="AlphaFoldDB" id="A0A833QV97"/>
<dbReference type="GO" id="GO:0005524">
    <property type="term" value="F:ATP binding"/>
    <property type="evidence" value="ECO:0007669"/>
    <property type="project" value="InterPro"/>
</dbReference>
<proteinExistence type="predicted"/>
<name>A0A833QV97_9POAL</name>
<evidence type="ECO:0000313" key="2">
    <source>
        <dbReference type="EMBL" id="KAF3328441.1"/>
    </source>
</evidence>
<sequence>MKTNNILLNENLEARIADFGLSRVFNNDVISHVTTGLVGTLGYLDPEYYSSNQLSEKSDVFSFGVVLLEIITGKPPIIQGPERCHLKQWVNQKLSRGDIESIVDTRMHGHYDINSVWEVTDLARRCTDDSSAQRPTMSAVVKELEESLYLEISTERPSANFPSDVSVIEMPSIVDTPESGPIAR</sequence>
<dbReference type="EMBL" id="SWLB01000016">
    <property type="protein sequence ID" value="KAF3328441.1"/>
    <property type="molecule type" value="Genomic_DNA"/>
</dbReference>
<dbReference type="Pfam" id="PF00069">
    <property type="entry name" value="Pkinase"/>
    <property type="match status" value="1"/>
</dbReference>